<dbReference type="AlphaFoldDB" id="A0A094PSI7"/>
<accession>A0A094PSI7</accession>
<sequence>MNMPRYGTPNVAYVSTWFSDPIDKPMWALNLMKYRPIADYVDGRDLHISGADADMLYNPTGPLAEVGGRVMLATDVLHQISGDDITWDRVAVAYYPKRMAMMEMQQLPSFIDLHAHKDAAMEFTIVMASMPTENCPQPADWSQLTASDLLLVQVSNENNTHDLATLVASRRIGEYKVEGVIVGDERSWSHATWDIISRDDVDNLVTASTSLANPSLYAMILEPLLDMMP</sequence>
<gene>
    <name evidence="1" type="ORF">GM51_16500</name>
</gene>
<dbReference type="EMBL" id="JNSL01000137">
    <property type="protein sequence ID" value="KGA14745.1"/>
    <property type="molecule type" value="Genomic_DNA"/>
</dbReference>
<name>A0A094PSI7_9ZZZZ</name>
<reference evidence="1" key="1">
    <citation type="submission" date="2014-06" db="EMBL/GenBank/DDBJ databases">
        <title>Key roles for freshwater Actinobacteria revealed by deep metagenomic sequencing.</title>
        <authorList>
            <person name="Ghai R."/>
            <person name="Mizuno C.M."/>
            <person name="Picazo A."/>
            <person name="Camacho A."/>
            <person name="Rodriguez-Valera F."/>
        </authorList>
    </citation>
    <scope>NUCLEOTIDE SEQUENCE</scope>
</reference>
<evidence type="ECO:0000313" key="1">
    <source>
        <dbReference type="EMBL" id="KGA14745.1"/>
    </source>
</evidence>
<dbReference type="Gene3D" id="3.30.70.100">
    <property type="match status" value="1"/>
</dbReference>
<proteinExistence type="predicted"/>
<comment type="caution">
    <text evidence="1">The sequence shown here is derived from an EMBL/GenBank/DDBJ whole genome shotgun (WGS) entry which is preliminary data.</text>
</comment>
<organism evidence="1">
    <name type="scientific">freshwater metagenome</name>
    <dbReference type="NCBI Taxonomy" id="449393"/>
    <lineage>
        <taxon>unclassified sequences</taxon>
        <taxon>metagenomes</taxon>
        <taxon>ecological metagenomes</taxon>
    </lineage>
</organism>
<protein>
    <submittedName>
        <fullName evidence="1">Uncharacterized protein</fullName>
    </submittedName>
</protein>